<dbReference type="AlphaFoldDB" id="A0A0W0SS27"/>
<dbReference type="Pfam" id="PF12796">
    <property type="entry name" value="Ank_2"/>
    <property type="match status" value="1"/>
</dbReference>
<dbReference type="PROSITE" id="PS50088">
    <property type="entry name" value="ANK_REPEAT"/>
    <property type="match status" value="1"/>
</dbReference>
<organism evidence="2 3">
    <name type="scientific">Legionella drozanskii LLAP-1</name>
    <dbReference type="NCBI Taxonomy" id="1212489"/>
    <lineage>
        <taxon>Bacteria</taxon>
        <taxon>Pseudomonadati</taxon>
        <taxon>Pseudomonadota</taxon>
        <taxon>Gammaproteobacteria</taxon>
        <taxon>Legionellales</taxon>
        <taxon>Legionellaceae</taxon>
        <taxon>Legionella</taxon>
    </lineage>
</organism>
<dbReference type="PATRIC" id="fig|1212489.4.peg.2583"/>
<keyword evidence="3" id="KW-1185">Reference proteome</keyword>
<evidence type="ECO:0000313" key="2">
    <source>
        <dbReference type="EMBL" id="KTC86126.1"/>
    </source>
</evidence>
<protein>
    <submittedName>
        <fullName evidence="2">Ankyrin repeat-containing protein</fullName>
    </submittedName>
</protein>
<dbReference type="Proteomes" id="UP000054736">
    <property type="component" value="Unassembled WGS sequence"/>
</dbReference>
<dbReference type="Gene3D" id="1.25.40.20">
    <property type="entry name" value="Ankyrin repeat-containing domain"/>
    <property type="match status" value="1"/>
</dbReference>
<dbReference type="EMBL" id="LNXY01000027">
    <property type="protein sequence ID" value="KTC86126.1"/>
    <property type="molecule type" value="Genomic_DNA"/>
</dbReference>
<dbReference type="SUPFAM" id="SSF48403">
    <property type="entry name" value="Ankyrin repeat"/>
    <property type="match status" value="1"/>
</dbReference>
<dbReference type="STRING" id="1212489.Ldro_2451"/>
<dbReference type="InterPro" id="IPR002110">
    <property type="entry name" value="Ankyrin_rpt"/>
</dbReference>
<name>A0A0W0SS27_9GAMM</name>
<gene>
    <name evidence="2" type="ORF">Ldro_2451</name>
</gene>
<dbReference type="InterPro" id="IPR036770">
    <property type="entry name" value="Ankyrin_rpt-contain_sf"/>
</dbReference>
<dbReference type="RefSeq" id="WP_058496702.1">
    <property type="nucleotide sequence ID" value="NZ_CAAAIU010000001.1"/>
</dbReference>
<reference evidence="2 3" key="1">
    <citation type="submission" date="2015-11" db="EMBL/GenBank/DDBJ databases">
        <title>Genomic analysis of 38 Legionella species identifies large and diverse effector repertoires.</title>
        <authorList>
            <person name="Burstein D."/>
            <person name="Amaro F."/>
            <person name="Zusman T."/>
            <person name="Lifshitz Z."/>
            <person name="Cohen O."/>
            <person name="Gilbert J.A."/>
            <person name="Pupko T."/>
            <person name="Shuman H.A."/>
            <person name="Segal G."/>
        </authorList>
    </citation>
    <scope>NUCLEOTIDE SEQUENCE [LARGE SCALE GENOMIC DNA]</scope>
    <source>
        <strain evidence="2 3">ATCC 700990</strain>
    </source>
</reference>
<comment type="caution">
    <text evidence="2">The sequence shown here is derived from an EMBL/GenBank/DDBJ whole genome shotgun (WGS) entry which is preliminary data.</text>
</comment>
<evidence type="ECO:0000256" key="1">
    <source>
        <dbReference type="PROSITE-ProRule" id="PRU00023"/>
    </source>
</evidence>
<evidence type="ECO:0000313" key="3">
    <source>
        <dbReference type="Proteomes" id="UP000054736"/>
    </source>
</evidence>
<dbReference type="SMART" id="SM00248">
    <property type="entry name" value="ANK"/>
    <property type="match status" value="4"/>
</dbReference>
<feature type="repeat" description="ANK" evidence="1">
    <location>
        <begin position="122"/>
        <end position="154"/>
    </location>
</feature>
<keyword evidence="1" id="KW-0040">ANK repeat</keyword>
<dbReference type="NCBIfam" id="NF043019">
    <property type="entry name" value="T4SS_AnkC"/>
    <property type="match status" value="1"/>
</dbReference>
<sequence>MKSFAELERAIELGEKVFEAFIHKEASADKNFFERRFLFKETEQITVLNYLIHIHEVGLGKPCRKNHIKMLLSMGADFNLDCSIHLLLRLKKLDLFPLFFQDSDEESEARRKVELDFPELITGRTLLSRAISTGNASILSTLLRRGFKIDVNAPNQILVQGQTLTIQPLHQAVATNFPEATYYLLENGAIVDNPCGRLRETPLLLAARLGTIKSLEVLLFATAGKNCLDLQAENSESDRAIDLLCKRLKNQEKPQEALYGIAMLLCHGAKAPRDEGFRSLLIKNRFALIDQVKEYKKQSGNSAVLFVRACHDKNNPLHDIIYANTWLHLFWRYSSLQWIWHLLGLNCDEAFRVEALVYDGPESNIPPAFIHNEFQPLESIATNRSNEEISAEDQASEQREEINLNGEELDYKPWEREFAQFTWRYGVTCGLFRNPASTMYRNLTLGECTNIDQVREYSGKVGNETTTTRTVINAMYGEPTPTHENLFNPF</sequence>
<accession>A0A0W0SS27</accession>
<proteinExistence type="predicted"/>
<dbReference type="OrthoDB" id="5634323at2"/>